<evidence type="ECO:0000313" key="4">
    <source>
        <dbReference type="Proteomes" id="UP001059041"/>
    </source>
</evidence>
<feature type="compositionally biased region" description="Basic residues" evidence="1">
    <location>
        <begin position="113"/>
        <end position="132"/>
    </location>
</feature>
<gene>
    <name evidence="3" type="ORF">IRJ41_021654</name>
</gene>
<dbReference type="Proteomes" id="UP001059041">
    <property type="component" value="Linkage Group LG21"/>
</dbReference>
<keyword evidence="2" id="KW-0732">Signal</keyword>
<feature type="signal peptide" evidence="2">
    <location>
        <begin position="1"/>
        <end position="21"/>
    </location>
</feature>
<accession>A0A9W7WC72</accession>
<reference evidence="3" key="1">
    <citation type="submission" date="2021-02" db="EMBL/GenBank/DDBJ databases">
        <title>Comparative genomics reveals that relaxation of natural selection precedes convergent phenotypic evolution of cavefish.</title>
        <authorList>
            <person name="Peng Z."/>
        </authorList>
    </citation>
    <scope>NUCLEOTIDE SEQUENCE</scope>
    <source>
        <tissue evidence="3">Muscle</tissue>
    </source>
</reference>
<name>A0A9W7WC72_TRIRA</name>
<evidence type="ECO:0000256" key="2">
    <source>
        <dbReference type="SAM" id="SignalP"/>
    </source>
</evidence>
<comment type="caution">
    <text evidence="3">The sequence shown here is derived from an EMBL/GenBank/DDBJ whole genome shotgun (WGS) entry which is preliminary data.</text>
</comment>
<dbReference type="AlphaFoldDB" id="A0A9W7WC72"/>
<evidence type="ECO:0000256" key="1">
    <source>
        <dbReference type="SAM" id="MobiDB-lite"/>
    </source>
</evidence>
<proteinExistence type="predicted"/>
<evidence type="ECO:0000313" key="3">
    <source>
        <dbReference type="EMBL" id="KAI7794686.1"/>
    </source>
</evidence>
<sequence length="153" mass="17526">QFVNRPAVCVTVMLLLAVADSKRACDYSMIISTYRALILVELQKLNLTGPFDISKETDHCPSEKVHRILRYIYGMTQIFSCLNEGHADSMTKVVCQMAELIRQNCRKPESLGKGHKKTSSKPVNRRKGRQRRKMKMMGMLINCWQKLLSVSAY</sequence>
<protein>
    <submittedName>
        <fullName evidence="3">Uncharacterized protein</fullName>
    </submittedName>
</protein>
<organism evidence="3 4">
    <name type="scientific">Triplophysa rosa</name>
    <name type="common">Cave loach</name>
    <dbReference type="NCBI Taxonomy" id="992332"/>
    <lineage>
        <taxon>Eukaryota</taxon>
        <taxon>Metazoa</taxon>
        <taxon>Chordata</taxon>
        <taxon>Craniata</taxon>
        <taxon>Vertebrata</taxon>
        <taxon>Euteleostomi</taxon>
        <taxon>Actinopterygii</taxon>
        <taxon>Neopterygii</taxon>
        <taxon>Teleostei</taxon>
        <taxon>Ostariophysi</taxon>
        <taxon>Cypriniformes</taxon>
        <taxon>Nemacheilidae</taxon>
        <taxon>Triplophysa</taxon>
    </lineage>
</organism>
<feature type="region of interest" description="Disordered" evidence="1">
    <location>
        <begin position="108"/>
        <end position="132"/>
    </location>
</feature>
<keyword evidence="4" id="KW-1185">Reference proteome</keyword>
<feature type="chain" id="PRO_5040825412" evidence="2">
    <location>
        <begin position="22"/>
        <end position="153"/>
    </location>
</feature>
<dbReference type="EMBL" id="JAFHDT010000021">
    <property type="protein sequence ID" value="KAI7794686.1"/>
    <property type="molecule type" value="Genomic_DNA"/>
</dbReference>
<feature type="non-terminal residue" evidence="3">
    <location>
        <position position="1"/>
    </location>
</feature>